<feature type="region of interest" description="Disordered" evidence="1">
    <location>
        <begin position="285"/>
        <end position="308"/>
    </location>
</feature>
<dbReference type="GO" id="GO:0008649">
    <property type="term" value="F:rRNA methyltransferase activity"/>
    <property type="evidence" value="ECO:0007669"/>
    <property type="project" value="TreeGrafter"/>
</dbReference>
<proteinExistence type="predicted"/>
<keyword evidence="4" id="KW-1185">Reference proteome</keyword>
<feature type="domain" description="Swiss Army Knife RNA repair protein HAD" evidence="2">
    <location>
        <begin position="40"/>
        <end position="233"/>
    </location>
</feature>
<dbReference type="GO" id="GO:0000494">
    <property type="term" value="P:box C/D sno(s)RNA 3'-end processing"/>
    <property type="evidence" value="ECO:0007669"/>
    <property type="project" value="TreeGrafter"/>
</dbReference>
<gene>
    <name evidence="3" type="ORF">SPOG_04299</name>
</gene>
<dbReference type="GO" id="GO:0031428">
    <property type="term" value="C:box C/D methylation guide snoRNP complex"/>
    <property type="evidence" value="ECO:0007669"/>
    <property type="project" value="TreeGrafter"/>
</dbReference>
<dbReference type="EMBL" id="KE546996">
    <property type="protein sequence ID" value="EPY49351.1"/>
    <property type="molecule type" value="Genomic_DNA"/>
</dbReference>
<evidence type="ECO:0000313" key="3">
    <source>
        <dbReference type="EMBL" id="EPY49351.1"/>
    </source>
</evidence>
<organism evidence="3 4">
    <name type="scientific">Schizosaccharomyces cryophilus (strain OY26 / ATCC MYA-4695 / CBS 11777 / NBRC 106824 / NRRL Y48691)</name>
    <name type="common">Fission yeast</name>
    <dbReference type="NCBI Taxonomy" id="653667"/>
    <lineage>
        <taxon>Eukaryota</taxon>
        <taxon>Fungi</taxon>
        <taxon>Dikarya</taxon>
        <taxon>Ascomycota</taxon>
        <taxon>Taphrinomycotina</taxon>
        <taxon>Schizosaccharomycetes</taxon>
        <taxon>Schizosaccharomycetales</taxon>
        <taxon>Schizosaccharomycetaceae</taxon>
        <taxon>Schizosaccharomyces</taxon>
    </lineage>
</organism>
<dbReference type="Pfam" id="PF10307">
    <property type="entry name" value="HAD_SAK_1"/>
    <property type="match status" value="1"/>
</dbReference>
<dbReference type="HOGENOM" id="CLU_022771_1_0_1"/>
<dbReference type="OrthoDB" id="5596992at2759"/>
<dbReference type="OMA" id="YEDRPSH"/>
<feature type="compositionally biased region" description="Pro residues" evidence="1">
    <location>
        <begin position="297"/>
        <end position="306"/>
    </location>
</feature>
<dbReference type="GO" id="GO:0032040">
    <property type="term" value="C:small-subunit processome"/>
    <property type="evidence" value="ECO:0007669"/>
    <property type="project" value="TreeGrafter"/>
</dbReference>
<dbReference type="GO" id="GO:0003723">
    <property type="term" value="F:RNA binding"/>
    <property type="evidence" value="ECO:0007669"/>
    <property type="project" value="TreeGrafter"/>
</dbReference>
<evidence type="ECO:0000313" key="4">
    <source>
        <dbReference type="Proteomes" id="UP000015464"/>
    </source>
</evidence>
<name>S9X6H5_SCHCR</name>
<evidence type="ECO:0000256" key="1">
    <source>
        <dbReference type="SAM" id="MobiDB-lite"/>
    </source>
</evidence>
<protein>
    <submittedName>
        <fullName evidence="3">Fungal protein</fullName>
    </submittedName>
</protein>
<dbReference type="PANTHER" id="PTHR10335:SF23">
    <property type="entry name" value="OB FOLD-CONTAINING PROTEIN, NUCLEIC ACID BINDING"/>
    <property type="match status" value="1"/>
</dbReference>
<dbReference type="AlphaFoldDB" id="S9X6H5"/>
<dbReference type="GeneID" id="25038612"/>
<dbReference type="GO" id="GO:1990259">
    <property type="term" value="F:histone H2AQ104 methyltransferase activity"/>
    <property type="evidence" value="ECO:0007669"/>
    <property type="project" value="TreeGrafter"/>
</dbReference>
<reference evidence="3 4" key="1">
    <citation type="journal article" date="2011" name="Science">
        <title>Comparative functional genomics of the fission yeasts.</title>
        <authorList>
            <person name="Rhind N."/>
            <person name="Chen Z."/>
            <person name="Yassour M."/>
            <person name="Thompson D.A."/>
            <person name="Haas B.J."/>
            <person name="Habib N."/>
            <person name="Wapinski I."/>
            <person name="Roy S."/>
            <person name="Lin M.F."/>
            <person name="Heiman D.I."/>
            <person name="Young S.K."/>
            <person name="Furuya K."/>
            <person name="Guo Y."/>
            <person name="Pidoux A."/>
            <person name="Chen H.M."/>
            <person name="Robbertse B."/>
            <person name="Goldberg J.M."/>
            <person name="Aoki K."/>
            <person name="Bayne E.H."/>
            <person name="Berlin A.M."/>
            <person name="Desjardins C.A."/>
            <person name="Dobbs E."/>
            <person name="Dukaj L."/>
            <person name="Fan L."/>
            <person name="FitzGerald M.G."/>
            <person name="French C."/>
            <person name="Gujja S."/>
            <person name="Hansen K."/>
            <person name="Keifenheim D."/>
            <person name="Levin J.Z."/>
            <person name="Mosher R.A."/>
            <person name="Mueller C.A."/>
            <person name="Pfiffner J."/>
            <person name="Priest M."/>
            <person name="Russ C."/>
            <person name="Smialowska A."/>
            <person name="Swoboda P."/>
            <person name="Sykes S.M."/>
            <person name="Vaughn M."/>
            <person name="Vengrova S."/>
            <person name="Yoder R."/>
            <person name="Zeng Q."/>
            <person name="Allshire R."/>
            <person name="Baulcombe D."/>
            <person name="Birren B.W."/>
            <person name="Brown W."/>
            <person name="Ekwall K."/>
            <person name="Kellis M."/>
            <person name="Leatherwood J."/>
            <person name="Levin H."/>
            <person name="Margalit H."/>
            <person name="Martienssen R."/>
            <person name="Nieduszynski C.A."/>
            <person name="Spatafora J.W."/>
            <person name="Friedman N."/>
            <person name="Dalgaard J.Z."/>
            <person name="Baumann P."/>
            <person name="Niki H."/>
            <person name="Regev A."/>
            <person name="Nusbaum C."/>
        </authorList>
    </citation>
    <scope>NUCLEOTIDE SEQUENCE [LARGE SCALE GENOMIC DNA]</scope>
    <source>
        <strain evidence="4">OY26 / ATCC MYA-4695 / CBS 11777 / NBRC 106824 / NRRL Y48691</strain>
    </source>
</reference>
<sequence length="438" mass="50676">MGSISIKGLDGFDFRPWRKQNRGDYKELHIYDFDNTLFQTPLPNANIWSNQAIRVLMGFNILANGGWFFDPRVLASTGEGVEIEEKRAWAGWWNERIVAQARESIRRQDVLAVLLTGRNERFRKITEKIVKSKGLHFDGVVFKLQCATGSWPQTLTFKLWFFEQVFLQFPNVQSLRVYEDRPSHIESFSAWLAKRADEVENFNFEIIAVAEPPKYLKYTTEIKLVQNMIASHNVKAPSLRLPMYKFVKNVTSSVVTVSTTELHHLRNAFFNVPITDIMESVSVNSSRVNSPDNEPQIPEPDLPPDTPYSSFPGENWIVTALGRYRDEYWAVRAEAWDHRSQGSIRDPNTANIPSLYGTILYISMSTGIVTSEISDIGAQQWKVLDPNERWIMKTNIRRECTHDIRYKRPYKPARKYTDMMDLENQRASPFTGSMHRPI</sequence>
<dbReference type="Proteomes" id="UP000015464">
    <property type="component" value="Unassembled WGS sequence"/>
</dbReference>
<evidence type="ECO:0000259" key="2">
    <source>
        <dbReference type="Pfam" id="PF10307"/>
    </source>
</evidence>
<dbReference type="PANTHER" id="PTHR10335">
    <property type="entry name" value="RRNA 2-O-METHYLTRANSFERASE FIBRILLARIN"/>
    <property type="match status" value="1"/>
</dbReference>
<dbReference type="eggNOG" id="ENOG502S30I">
    <property type="taxonomic scope" value="Eukaryota"/>
</dbReference>
<dbReference type="RefSeq" id="XP_013025829.1">
    <property type="nucleotide sequence ID" value="XM_013170375.1"/>
</dbReference>
<accession>S9X6H5</accession>
<dbReference type="InterPro" id="IPR018812">
    <property type="entry name" value="SAK_HAD"/>
</dbReference>